<reference evidence="1" key="1">
    <citation type="submission" date="2021-01" db="EMBL/GenBank/DDBJ databases">
        <authorList>
            <person name="Eckstrom K.M.E."/>
        </authorList>
    </citation>
    <scope>NUCLEOTIDE SEQUENCE</scope>
    <source>
        <strain evidence="1">UVCC 0001</strain>
    </source>
</reference>
<evidence type="ECO:0000313" key="2">
    <source>
        <dbReference type="Proteomes" id="UP001255856"/>
    </source>
</evidence>
<dbReference type="AlphaFoldDB" id="A0AAD9IMQ5"/>
<sequence>MQVSVEQIWESFWNFGSGSCPEPVSTVPNSDKAVPKADVLGLDIWPGALALCNYLAVHRGLVHGRRAIELGAGMGLPGLLAGQLGARECLLTDYEPLVLDLLKENVKVNSLEGPCAVHALDWAEPGSTMDSRDLHTFNVVLAADVLYISDIVLPFVAVLQALLHPEGIALIGHQTRRPLALDPETGVPTLSERDQPFESFLESLKAAGLVHRVLGSLDAGGSAGPLFLLAIAWDETLVAALEPVPPLETP</sequence>
<dbReference type="Gene3D" id="3.40.50.150">
    <property type="entry name" value="Vaccinia Virus protein VP39"/>
    <property type="match status" value="1"/>
</dbReference>
<keyword evidence="2" id="KW-1185">Reference proteome</keyword>
<dbReference type="PANTHER" id="PTHR14614">
    <property type="entry name" value="HEPATOCELLULAR CARCINOMA-ASSOCIATED ANTIGEN"/>
    <property type="match status" value="1"/>
</dbReference>
<organism evidence="1 2">
    <name type="scientific">Prototheca wickerhamii</name>
    <dbReference type="NCBI Taxonomy" id="3111"/>
    <lineage>
        <taxon>Eukaryota</taxon>
        <taxon>Viridiplantae</taxon>
        <taxon>Chlorophyta</taxon>
        <taxon>core chlorophytes</taxon>
        <taxon>Trebouxiophyceae</taxon>
        <taxon>Chlorellales</taxon>
        <taxon>Chlorellaceae</taxon>
        <taxon>Prototheca</taxon>
    </lineage>
</organism>
<dbReference type="InterPro" id="IPR019410">
    <property type="entry name" value="Methyltransf_16"/>
</dbReference>
<dbReference type="Pfam" id="PF10294">
    <property type="entry name" value="Methyltransf_16"/>
    <property type="match status" value="1"/>
</dbReference>
<proteinExistence type="predicted"/>
<evidence type="ECO:0000313" key="1">
    <source>
        <dbReference type="EMBL" id="KAK2080533.1"/>
    </source>
</evidence>
<comment type="caution">
    <text evidence="1">The sequence shown here is derived from an EMBL/GenBank/DDBJ whole genome shotgun (WGS) entry which is preliminary data.</text>
</comment>
<gene>
    <name evidence="1" type="ORF">QBZ16_000386</name>
</gene>
<dbReference type="InterPro" id="IPR029063">
    <property type="entry name" value="SAM-dependent_MTases_sf"/>
</dbReference>
<name>A0AAD9IMQ5_PROWI</name>
<dbReference type="SUPFAM" id="SSF53335">
    <property type="entry name" value="S-adenosyl-L-methionine-dependent methyltransferases"/>
    <property type="match status" value="1"/>
</dbReference>
<dbReference type="Proteomes" id="UP001255856">
    <property type="component" value="Unassembled WGS sequence"/>
</dbReference>
<accession>A0AAD9IMQ5</accession>
<protein>
    <submittedName>
        <fullName evidence="1">Uncharacterized protein</fullName>
    </submittedName>
</protein>
<dbReference type="EMBL" id="JASFZW010000001">
    <property type="protein sequence ID" value="KAK2080533.1"/>
    <property type="molecule type" value="Genomic_DNA"/>
</dbReference>